<comment type="caution">
    <text evidence="10">The sequence shown here is derived from an EMBL/GenBank/DDBJ whole genome shotgun (WGS) entry which is preliminary data.</text>
</comment>
<dbReference type="PANTHER" id="PTHR31511:SF12">
    <property type="entry name" value="RHO TERMINATION FACTOR N-TERMINAL DOMAIN-CONTAINING PROTEIN"/>
    <property type="match status" value="1"/>
</dbReference>
<keyword evidence="4" id="KW-0548">Nucleotidyltransferase</keyword>
<reference evidence="10" key="1">
    <citation type="submission" date="2019-08" db="EMBL/GenBank/DDBJ databases">
        <title>The improved chromosome-level genome for the pearl oyster Pinctada fucata martensii using PacBio sequencing and Hi-C.</title>
        <authorList>
            <person name="Zheng Z."/>
        </authorList>
    </citation>
    <scope>NUCLEOTIDE SEQUENCE</scope>
    <source>
        <strain evidence="10">ZZ-2019</strain>
        <tissue evidence="10">Adductor muscle</tissue>
    </source>
</reference>
<evidence type="ECO:0000256" key="4">
    <source>
        <dbReference type="ARBA" id="ARBA00022695"/>
    </source>
</evidence>
<accession>A0AA89CA36</accession>
<evidence type="ECO:0000256" key="5">
    <source>
        <dbReference type="ARBA" id="ARBA00022705"/>
    </source>
</evidence>
<keyword evidence="7" id="KW-0238">DNA-binding</keyword>
<dbReference type="EMBL" id="VSWD01000002">
    <property type="protein sequence ID" value="KAK3107490.1"/>
    <property type="molecule type" value="Genomic_DNA"/>
</dbReference>
<comment type="catalytic activity">
    <reaction evidence="8">
        <text>DNA(n) + a 2'-deoxyribonucleoside 5'-triphosphate = DNA(n+1) + diphosphate</text>
        <dbReference type="Rhea" id="RHEA:22508"/>
        <dbReference type="Rhea" id="RHEA-COMP:17339"/>
        <dbReference type="Rhea" id="RHEA-COMP:17340"/>
        <dbReference type="ChEBI" id="CHEBI:33019"/>
        <dbReference type="ChEBI" id="CHEBI:61560"/>
        <dbReference type="ChEBI" id="CHEBI:173112"/>
        <dbReference type="EC" id="2.7.7.7"/>
    </reaction>
</comment>
<proteinExistence type="inferred from homology"/>
<evidence type="ECO:0000256" key="7">
    <source>
        <dbReference type="ARBA" id="ARBA00023125"/>
    </source>
</evidence>
<evidence type="ECO:0000256" key="3">
    <source>
        <dbReference type="ARBA" id="ARBA00022679"/>
    </source>
</evidence>
<evidence type="ECO:0000256" key="1">
    <source>
        <dbReference type="ARBA" id="ARBA00005755"/>
    </source>
</evidence>
<dbReference type="GO" id="GO:0006260">
    <property type="term" value="P:DNA replication"/>
    <property type="evidence" value="ECO:0007669"/>
    <property type="project" value="UniProtKB-KW"/>
</dbReference>
<feature type="domain" description="DNA-directed DNA polymerase family B mitochondria/virus" evidence="9">
    <location>
        <begin position="13"/>
        <end position="145"/>
    </location>
</feature>
<dbReference type="GO" id="GO:0000166">
    <property type="term" value="F:nucleotide binding"/>
    <property type="evidence" value="ECO:0007669"/>
    <property type="project" value="InterPro"/>
</dbReference>
<keyword evidence="6" id="KW-0239">DNA-directed DNA polymerase</keyword>
<dbReference type="PANTHER" id="PTHR31511">
    <property type="entry name" value="PROTEIN CBG23764"/>
    <property type="match status" value="1"/>
</dbReference>
<dbReference type="Pfam" id="PF03175">
    <property type="entry name" value="DNA_pol_B_2"/>
    <property type="match status" value="1"/>
</dbReference>
<organism evidence="10 11">
    <name type="scientific">Pinctada imbricata</name>
    <name type="common">Atlantic pearl-oyster</name>
    <name type="synonym">Pinctada martensii</name>
    <dbReference type="NCBI Taxonomy" id="66713"/>
    <lineage>
        <taxon>Eukaryota</taxon>
        <taxon>Metazoa</taxon>
        <taxon>Spiralia</taxon>
        <taxon>Lophotrochozoa</taxon>
        <taxon>Mollusca</taxon>
        <taxon>Bivalvia</taxon>
        <taxon>Autobranchia</taxon>
        <taxon>Pteriomorphia</taxon>
        <taxon>Pterioida</taxon>
        <taxon>Pterioidea</taxon>
        <taxon>Pteriidae</taxon>
        <taxon>Pinctada</taxon>
    </lineage>
</organism>
<evidence type="ECO:0000313" key="10">
    <source>
        <dbReference type="EMBL" id="KAK3107490.1"/>
    </source>
</evidence>
<evidence type="ECO:0000256" key="2">
    <source>
        <dbReference type="ARBA" id="ARBA00012417"/>
    </source>
</evidence>
<sequence length="557" mass="64973">MNMRNLGDYHDLYLKTDVLLHVDVFEHFRDSILDFFHLDPCYFYTAPGLSWSAAFRMTKCTLTLLSDPDMYLFFEQLRGGVSMISNKYAKANNPYVADYDSTLPHTWIQYLDCNSLYAHTMTMELPTGGFRWLTDDEIDRFDIKSIPPTGSKGYVLEVDIRYPDHLHDDHSDLPVAPEQMTVSDDQLSPYTRRLFHKLHHGKSPQIGKKLCKDSENNLFRVSTRKLIPNLNEKTKYILHFRNLQQYLDLGLVLTKIPRVIEFEQSAWIAPYIRFCAEKRRLSNSKAQSQFFKLLPNSFFGKTCEDLRKRINFKLIHTKRKFLKEVVKSSFKGFTIFSNDLVGMEHAKVRLHLNKPIYTGFCVLDMSKTVIYNFHYFEMKPRYPGTKLKLLWTDTDSLGYLIESADLYQDMSKTLHLYDTSNCPRDHVLYSKVNERRPGVMKDECPGKIISEFVGLRSKMYAFVCNQGSETKIAKGVQKSTISSKLRFEQYKTCLFEEIQEMSECYNIRSDKHTLYLTHVNKIGLSAADDKRYVLGNKCDTLAYGHYKIKRLISQCPV</sequence>
<evidence type="ECO:0000256" key="6">
    <source>
        <dbReference type="ARBA" id="ARBA00022932"/>
    </source>
</evidence>
<gene>
    <name evidence="10" type="ORF">FSP39_015691</name>
</gene>
<keyword evidence="3" id="KW-0808">Transferase</keyword>
<keyword evidence="11" id="KW-1185">Reference proteome</keyword>
<dbReference type="Proteomes" id="UP001186944">
    <property type="component" value="Unassembled WGS sequence"/>
</dbReference>
<evidence type="ECO:0000259" key="9">
    <source>
        <dbReference type="Pfam" id="PF03175"/>
    </source>
</evidence>
<dbReference type="InterPro" id="IPR004868">
    <property type="entry name" value="DNA-dir_DNA_pol_B_mt/vir"/>
</dbReference>
<keyword evidence="5" id="KW-0235">DNA replication</keyword>
<evidence type="ECO:0000313" key="11">
    <source>
        <dbReference type="Proteomes" id="UP001186944"/>
    </source>
</evidence>
<dbReference type="GO" id="GO:0003887">
    <property type="term" value="F:DNA-directed DNA polymerase activity"/>
    <property type="evidence" value="ECO:0007669"/>
    <property type="project" value="UniProtKB-KW"/>
</dbReference>
<dbReference type="AlphaFoldDB" id="A0AA89CA36"/>
<comment type="similarity">
    <text evidence="1">Belongs to the DNA polymerase type-B family.</text>
</comment>
<name>A0AA89CA36_PINIB</name>
<dbReference type="EC" id="2.7.7.7" evidence="2"/>
<dbReference type="GO" id="GO:0003677">
    <property type="term" value="F:DNA binding"/>
    <property type="evidence" value="ECO:0007669"/>
    <property type="project" value="UniProtKB-KW"/>
</dbReference>
<evidence type="ECO:0000256" key="8">
    <source>
        <dbReference type="ARBA" id="ARBA00049244"/>
    </source>
</evidence>
<protein>
    <recommendedName>
        <fullName evidence="2">DNA-directed DNA polymerase</fullName>
        <ecNumber evidence="2">2.7.7.7</ecNumber>
    </recommendedName>
</protein>
<dbReference type="SUPFAM" id="SSF56672">
    <property type="entry name" value="DNA/RNA polymerases"/>
    <property type="match status" value="1"/>
</dbReference>
<dbReference type="InterPro" id="IPR043502">
    <property type="entry name" value="DNA/RNA_pol_sf"/>
</dbReference>